<feature type="signal peptide" evidence="5">
    <location>
        <begin position="1"/>
        <end position="23"/>
    </location>
</feature>
<keyword evidence="4" id="KW-0449">Lipoprotein</keyword>
<evidence type="ECO:0000256" key="4">
    <source>
        <dbReference type="ARBA" id="ARBA00023288"/>
    </source>
</evidence>
<keyword evidence="3" id="KW-0336">GPI-anchor</keyword>
<dbReference type="Pfam" id="PF26113">
    <property type="entry name" value="GH16_XgeA"/>
    <property type="match status" value="1"/>
</dbReference>
<dbReference type="GeneID" id="37179438"/>
<dbReference type="EMBL" id="KZ824796">
    <property type="protein sequence ID" value="RAH81292.1"/>
    <property type="molecule type" value="Genomic_DNA"/>
</dbReference>
<keyword evidence="3" id="KW-0325">Glycoprotein</keyword>
<dbReference type="InterPro" id="IPR050546">
    <property type="entry name" value="Glycosyl_Hydrlase_16"/>
</dbReference>
<keyword evidence="5" id="KW-0732">Signal</keyword>
<dbReference type="GO" id="GO:0004553">
    <property type="term" value="F:hydrolase activity, hydrolyzing O-glycosyl compounds"/>
    <property type="evidence" value="ECO:0007669"/>
    <property type="project" value="InterPro"/>
</dbReference>
<sequence>LAMTPRAFFLAATALVWPAFTQAYTLKDNYTGNNYQDFFSKFTFWTGTDPTNGLVQYVDEASAWSNGLIGNGGNIYLGVDNTNKVGNEGRKSVRLTGKTAYSPGTLIVADIAYMPQVCGTWPAFWMTAASDDWPQSGEIDIVENANNAQNNQMSLHVSNKQGQCTITSNPAMTATKDRWNNCAEEANGGCDANDPRTNSFGSGFNNNGGGVYAMEWTAQAVRIWFFPRGAIPIGASGPVGSSPNPDTWGTPTTVFESNNGSGCDMSTHIKNQRIVIDTTFCGTWASGAWSSSGCAAETGYGSCEDYVKNVPGDFKYAFWTFNLIMAYT</sequence>
<dbReference type="FunFam" id="2.60.120.200:FF:000179">
    <property type="entry name" value="Unplaced genomic scaffold supercont1.19, whole genome shotgun sequence"/>
    <property type="match status" value="1"/>
</dbReference>
<dbReference type="InterPro" id="IPR013320">
    <property type="entry name" value="ConA-like_dom_sf"/>
</dbReference>
<dbReference type="OrthoDB" id="192832at2759"/>
<evidence type="ECO:0000256" key="1">
    <source>
        <dbReference type="ARBA" id="ARBA00004609"/>
    </source>
</evidence>
<reference evidence="7 8" key="1">
    <citation type="submission" date="2018-02" db="EMBL/GenBank/DDBJ databases">
        <title>The genomes of Aspergillus section Nigri reveals drivers in fungal speciation.</title>
        <authorList>
            <consortium name="DOE Joint Genome Institute"/>
            <person name="Vesth T.C."/>
            <person name="Nybo J."/>
            <person name="Theobald S."/>
            <person name="Brandl J."/>
            <person name="Frisvad J.C."/>
            <person name="Nielsen K.F."/>
            <person name="Lyhne E.K."/>
            <person name="Kogle M.E."/>
            <person name="Kuo A."/>
            <person name="Riley R."/>
            <person name="Clum A."/>
            <person name="Nolan M."/>
            <person name="Lipzen A."/>
            <person name="Salamov A."/>
            <person name="Henrissat B."/>
            <person name="Wiebenga A."/>
            <person name="De vries R.P."/>
            <person name="Grigoriev I.V."/>
            <person name="Mortensen U.H."/>
            <person name="Andersen M.R."/>
            <person name="Baker S.E."/>
        </authorList>
    </citation>
    <scope>NUCLEOTIDE SEQUENCE [LARGE SCALE GENOMIC DNA]</scope>
    <source>
        <strain evidence="7 8">CBS 114.51</strain>
    </source>
</reference>
<dbReference type="GO" id="GO:0009251">
    <property type="term" value="P:glucan catabolic process"/>
    <property type="evidence" value="ECO:0007669"/>
    <property type="project" value="TreeGrafter"/>
</dbReference>
<keyword evidence="3" id="KW-0472">Membrane</keyword>
<evidence type="ECO:0000256" key="2">
    <source>
        <dbReference type="ARBA" id="ARBA00022475"/>
    </source>
</evidence>
<organism evidence="7 8">
    <name type="scientific">Aspergillus japonicus CBS 114.51</name>
    <dbReference type="NCBI Taxonomy" id="1448312"/>
    <lineage>
        <taxon>Eukaryota</taxon>
        <taxon>Fungi</taxon>
        <taxon>Dikarya</taxon>
        <taxon>Ascomycota</taxon>
        <taxon>Pezizomycotina</taxon>
        <taxon>Eurotiomycetes</taxon>
        <taxon>Eurotiomycetidae</taxon>
        <taxon>Eurotiales</taxon>
        <taxon>Aspergillaceae</taxon>
        <taxon>Aspergillus</taxon>
        <taxon>Aspergillus subgen. Circumdati</taxon>
    </lineage>
</organism>
<dbReference type="AlphaFoldDB" id="A0A8T8X0Y4"/>
<accession>A0A8T8X0Y4</accession>
<evidence type="ECO:0000256" key="3">
    <source>
        <dbReference type="ARBA" id="ARBA00022622"/>
    </source>
</evidence>
<evidence type="ECO:0000256" key="5">
    <source>
        <dbReference type="SAM" id="SignalP"/>
    </source>
</evidence>
<dbReference type="GO" id="GO:0098552">
    <property type="term" value="C:side of membrane"/>
    <property type="evidence" value="ECO:0007669"/>
    <property type="project" value="UniProtKB-KW"/>
</dbReference>
<dbReference type="RefSeq" id="XP_025527186.1">
    <property type="nucleotide sequence ID" value="XM_025675745.1"/>
</dbReference>
<dbReference type="Gene3D" id="2.60.120.200">
    <property type="match status" value="1"/>
</dbReference>
<keyword evidence="2" id="KW-1003">Cell membrane</keyword>
<dbReference type="PROSITE" id="PS51762">
    <property type="entry name" value="GH16_2"/>
    <property type="match status" value="1"/>
</dbReference>
<dbReference type="PANTHER" id="PTHR10963:SF24">
    <property type="entry name" value="GLYCOSIDASE C21B10.07-RELATED"/>
    <property type="match status" value="1"/>
</dbReference>
<keyword evidence="8" id="KW-1185">Reference proteome</keyword>
<feature type="chain" id="PRO_5035753492" description="GH16 domain-containing protein" evidence="5">
    <location>
        <begin position="24"/>
        <end position="328"/>
    </location>
</feature>
<name>A0A8T8X0Y4_ASPJA</name>
<evidence type="ECO:0000313" key="8">
    <source>
        <dbReference type="Proteomes" id="UP000249497"/>
    </source>
</evidence>
<evidence type="ECO:0000313" key="7">
    <source>
        <dbReference type="EMBL" id="RAH81292.1"/>
    </source>
</evidence>
<dbReference type="Proteomes" id="UP000249497">
    <property type="component" value="Unassembled WGS sequence"/>
</dbReference>
<gene>
    <name evidence="7" type="ORF">BO86DRAFT_431044</name>
</gene>
<proteinExistence type="predicted"/>
<dbReference type="PANTHER" id="PTHR10963">
    <property type="entry name" value="GLYCOSYL HYDROLASE-RELATED"/>
    <property type="match status" value="1"/>
</dbReference>
<feature type="non-terminal residue" evidence="7">
    <location>
        <position position="1"/>
    </location>
</feature>
<feature type="non-terminal residue" evidence="7">
    <location>
        <position position="328"/>
    </location>
</feature>
<protein>
    <recommendedName>
        <fullName evidence="6">GH16 domain-containing protein</fullName>
    </recommendedName>
</protein>
<dbReference type="GO" id="GO:0005886">
    <property type="term" value="C:plasma membrane"/>
    <property type="evidence" value="ECO:0007669"/>
    <property type="project" value="UniProtKB-SubCell"/>
</dbReference>
<comment type="subcellular location">
    <subcellularLocation>
        <location evidence="1">Cell membrane</location>
        <topology evidence="1">Lipid-anchor</topology>
        <topology evidence="1">GPI-anchor</topology>
    </subcellularLocation>
</comment>
<dbReference type="SUPFAM" id="SSF49899">
    <property type="entry name" value="Concanavalin A-like lectins/glucanases"/>
    <property type="match status" value="1"/>
</dbReference>
<feature type="domain" description="GH16" evidence="6">
    <location>
        <begin position="28"/>
        <end position="293"/>
    </location>
</feature>
<dbReference type="InterPro" id="IPR000757">
    <property type="entry name" value="Beta-glucanase-like"/>
</dbReference>
<evidence type="ECO:0000259" key="6">
    <source>
        <dbReference type="PROSITE" id="PS51762"/>
    </source>
</evidence>